<evidence type="ECO:0000313" key="3">
    <source>
        <dbReference type="Proteomes" id="UP001177003"/>
    </source>
</evidence>
<proteinExistence type="predicted"/>
<reference evidence="2" key="1">
    <citation type="submission" date="2023-04" db="EMBL/GenBank/DDBJ databases">
        <authorList>
            <person name="Vijverberg K."/>
            <person name="Xiong W."/>
            <person name="Schranz E."/>
        </authorList>
    </citation>
    <scope>NUCLEOTIDE SEQUENCE</scope>
</reference>
<feature type="compositionally biased region" description="Polar residues" evidence="1">
    <location>
        <begin position="121"/>
        <end position="154"/>
    </location>
</feature>
<dbReference type="EMBL" id="OX465077">
    <property type="protein sequence ID" value="CAI9267431.1"/>
    <property type="molecule type" value="Genomic_DNA"/>
</dbReference>
<organism evidence="2 3">
    <name type="scientific">Lactuca saligna</name>
    <name type="common">Willowleaf lettuce</name>
    <dbReference type="NCBI Taxonomy" id="75948"/>
    <lineage>
        <taxon>Eukaryota</taxon>
        <taxon>Viridiplantae</taxon>
        <taxon>Streptophyta</taxon>
        <taxon>Embryophyta</taxon>
        <taxon>Tracheophyta</taxon>
        <taxon>Spermatophyta</taxon>
        <taxon>Magnoliopsida</taxon>
        <taxon>eudicotyledons</taxon>
        <taxon>Gunneridae</taxon>
        <taxon>Pentapetalae</taxon>
        <taxon>asterids</taxon>
        <taxon>campanulids</taxon>
        <taxon>Asterales</taxon>
        <taxon>Asteraceae</taxon>
        <taxon>Cichorioideae</taxon>
        <taxon>Cichorieae</taxon>
        <taxon>Lactucinae</taxon>
        <taxon>Lactuca</taxon>
    </lineage>
</organism>
<name>A0AA35UYI6_LACSI</name>
<keyword evidence="3" id="KW-1185">Reference proteome</keyword>
<sequence>MNSKRTSAPQRKQWCRQQLIRYEHHQKLKPIILKNASVVRTLSKKPIKPKPKAAAVGVEFSPIPGLNVEQYKRLLQQLSSETKHEASWNHTGSNPFDNTYDNETAAILDTADHAPVVDQPVPNSTSSVSASPQHSPDRTSSTDGSTLSQTSQSDIDPARHPTQNTRPERTRTKPARLQEFEVELPPSIDHSHSHVNTASSTINELESMLEREVKKREEIEANFDSEIKGVESTSC</sequence>
<evidence type="ECO:0000313" key="2">
    <source>
        <dbReference type="EMBL" id="CAI9267431.1"/>
    </source>
</evidence>
<feature type="region of interest" description="Disordered" evidence="1">
    <location>
        <begin position="115"/>
        <end position="176"/>
    </location>
</feature>
<dbReference type="Proteomes" id="UP001177003">
    <property type="component" value="Chromosome 1"/>
</dbReference>
<dbReference type="AlphaFoldDB" id="A0AA35UYI6"/>
<evidence type="ECO:0000256" key="1">
    <source>
        <dbReference type="SAM" id="MobiDB-lite"/>
    </source>
</evidence>
<accession>A0AA35UYI6</accession>
<feature type="compositionally biased region" description="Basic and acidic residues" evidence="1">
    <location>
        <begin position="166"/>
        <end position="176"/>
    </location>
</feature>
<protein>
    <submittedName>
        <fullName evidence="2">Uncharacterized protein</fullName>
    </submittedName>
</protein>
<gene>
    <name evidence="2" type="ORF">LSALG_LOCUS7914</name>
</gene>